<dbReference type="Pfam" id="PF13280">
    <property type="entry name" value="WYL"/>
    <property type="match status" value="1"/>
</dbReference>
<dbReference type="PANTHER" id="PTHR34580:SF9">
    <property type="entry name" value="SLL5097 PROTEIN"/>
    <property type="match status" value="1"/>
</dbReference>
<feature type="domain" description="WCX" evidence="2">
    <location>
        <begin position="253"/>
        <end position="330"/>
    </location>
</feature>
<dbReference type="RefSeq" id="WP_207334098.1">
    <property type="nucleotide sequence ID" value="NZ_JAFMYU010000002.1"/>
</dbReference>
<sequence length="336" mass="38461">MPANRNALIRYRAIDACLTNRFRQWTLELLIEKVGEALYEYEGIFAISRRTVQADLQMMRSDKLGYNAPIIVVDKKYYTYEDPTYSITNGPLSGHDLAQIGEAVDVLKQFKGFSHFQNLAGVVQKLEAHVFAATANQQAVIDFETNDNLRGLPYLDPLYQAVVEGRAVWITYQSFRAKERQVFPFHVWWLKEFRNRWFAVGVTGNRSAITHLALDRMVDVQPAPDLPYRPNPGHVPAHYYRHAIGVTIGEVPTLEVLLRVDRQQAPYLETKPLHATQTVLERHDNGDVTICLHVQHNYELERDILAFGEGVEVLSPGELRDRIGKRLRRAFGQYAG</sequence>
<dbReference type="EMBL" id="JAFMYU010000002">
    <property type="protein sequence ID" value="MBO0930138.1"/>
    <property type="molecule type" value="Genomic_DNA"/>
</dbReference>
<dbReference type="Pfam" id="PF25583">
    <property type="entry name" value="WCX"/>
    <property type="match status" value="1"/>
</dbReference>
<evidence type="ECO:0000259" key="2">
    <source>
        <dbReference type="Pfam" id="PF25583"/>
    </source>
</evidence>
<proteinExistence type="predicted"/>
<comment type="caution">
    <text evidence="3">The sequence shown here is derived from an EMBL/GenBank/DDBJ whole genome shotgun (WGS) entry which is preliminary data.</text>
</comment>
<dbReference type="Proteomes" id="UP000664795">
    <property type="component" value="Unassembled WGS sequence"/>
</dbReference>
<organism evidence="3 4">
    <name type="scientific">Fibrella aquatilis</name>
    <dbReference type="NCBI Taxonomy" id="2817059"/>
    <lineage>
        <taxon>Bacteria</taxon>
        <taxon>Pseudomonadati</taxon>
        <taxon>Bacteroidota</taxon>
        <taxon>Cytophagia</taxon>
        <taxon>Cytophagales</taxon>
        <taxon>Spirosomataceae</taxon>
        <taxon>Fibrella</taxon>
    </lineage>
</organism>
<dbReference type="InterPro" id="IPR057727">
    <property type="entry name" value="WCX_dom"/>
</dbReference>
<dbReference type="InterPro" id="IPR051534">
    <property type="entry name" value="CBASS_pafABC_assoc_protein"/>
</dbReference>
<dbReference type="PANTHER" id="PTHR34580">
    <property type="match status" value="1"/>
</dbReference>
<dbReference type="InterPro" id="IPR026881">
    <property type="entry name" value="WYL_dom"/>
</dbReference>
<dbReference type="AlphaFoldDB" id="A0A939G5F7"/>
<accession>A0A939G5F7</accession>
<dbReference type="PROSITE" id="PS52050">
    <property type="entry name" value="WYL"/>
    <property type="match status" value="1"/>
</dbReference>
<keyword evidence="4" id="KW-1185">Reference proteome</keyword>
<evidence type="ECO:0000313" key="3">
    <source>
        <dbReference type="EMBL" id="MBO0930138.1"/>
    </source>
</evidence>
<protein>
    <submittedName>
        <fullName evidence="3">WYL domain-containing protein</fullName>
    </submittedName>
</protein>
<feature type="domain" description="WYL" evidence="1">
    <location>
        <begin position="154"/>
        <end position="221"/>
    </location>
</feature>
<gene>
    <name evidence="3" type="ORF">J2I48_03990</name>
</gene>
<evidence type="ECO:0000313" key="4">
    <source>
        <dbReference type="Proteomes" id="UP000664795"/>
    </source>
</evidence>
<evidence type="ECO:0000259" key="1">
    <source>
        <dbReference type="Pfam" id="PF13280"/>
    </source>
</evidence>
<reference evidence="3 4" key="1">
    <citation type="submission" date="2021-03" db="EMBL/GenBank/DDBJ databases">
        <title>Fibrella sp. HMF5036 genome sequencing and assembly.</title>
        <authorList>
            <person name="Kang H."/>
            <person name="Kim H."/>
            <person name="Bae S."/>
            <person name="Joh K."/>
        </authorList>
    </citation>
    <scope>NUCLEOTIDE SEQUENCE [LARGE SCALE GENOMIC DNA]</scope>
    <source>
        <strain evidence="3 4">HMF5036</strain>
    </source>
</reference>
<name>A0A939G5F7_9BACT</name>